<dbReference type="AlphaFoldDB" id="A0A6G1LMR0"/>
<keyword evidence="2" id="KW-1185">Reference proteome</keyword>
<evidence type="ECO:0000313" key="1">
    <source>
        <dbReference type="EMBL" id="KAF2774187.1"/>
    </source>
</evidence>
<gene>
    <name evidence="1" type="ORF">EJ03DRAFT_1928</name>
</gene>
<dbReference type="OrthoDB" id="3939450at2759"/>
<reference evidence="1" key="1">
    <citation type="journal article" date="2020" name="Stud. Mycol.">
        <title>101 Dothideomycetes genomes: a test case for predicting lifestyles and emergence of pathogens.</title>
        <authorList>
            <person name="Haridas S."/>
            <person name="Albert R."/>
            <person name="Binder M."/>
            <person name="Bloem J."/>
            <person name="Labutti K."/>
            <person name="Salamov A."/>
            <person name="Andreopoulos B."/>
            <person name="Baker S."/>
            <person name="Barry K."/>
            <person name="Bills G."/>
            <person name="Bluhm B."/>
            <person name="Cannon C."/>
            <person name="Castanera R."/>
            <person name="Culley D."/>
            <person name="Daum C."/>
            <person name="Ezra D."/>
            <person name="Gonzalez J."/>
            <person name="Henrissat B."/>
            <person name="Kuo A."/>
            <person name="Liang C."/>
            <person name="Lipzen A."/>
            <person name="Lutzoni F."/>
            <person name="Magnuson J."/>
            <person name="Mondo S."/>
            <person name="Nolan M."/>
            <person name="Ohm R."/>
            <person name="Pangilinan J."/>
            <person name="Park H.-J."/>
            <person name="Ramirez L."/>
            <person name="Alfaro M."/>
            <person name="Sun H."/>
            <person name="Tritt A."/>
            <person name="Yoshinaga Y."/>
            <person name="Zwiers L.-H."/>
            <person name="Turgeon B."/>
            <person name="Goodwin S."/>
            <person name="Spatafora J."/>
            <person name="Crous P."/>
            <person name="Grigoriev I."/>
        </authorList>
    </citation>
    <scope>NUCLEOTIDE SEQUENCE</scope>
    <source>
        <strain evidence="1">CBS 116005</strain>
    </source>
</reference>
<name>A0A6G1LMR0_9PEZI</name>
<dbReference type="EMBL" id="ML995808">
    <property type="protein sequence ID" value="KAF2774187.1"/>
    <property type="molecule type" value="Genomic_DNA"/>
</dbReference>
<dbReference type="Proteomes" id="UP000799436">
    <property type="component" value="Unassembled WGS sequence"/>
</dbReference>
<evidence type="ECO:0000313" key="2">
    <source>
        <dbReference type="Proteomes" id="UP000799436"/>
    </source>
</evidence>
<sequence>MVYLPDELWLHILSFVPPAVIWTNCLLINRQLYRLGQTYAKDELLPRFRLSRTMSLASGSHHRWYDLWGTITFHIPTLQSCTKSCSGSASGYVLFSEYSASPVKLQERVLLKWRSMAVQSPNAKARPREWKVQFGDEDVNVRTLTTVDVLGDSDGAEIRVNWRELLSQYWGWRKG</sequence>
<protein>
    <recommendedName>
        <fullName evidence="3">F-box domain-containing protein</fullName>
    </recommendedName>
</protein>
<organism evidence="1 2">
    <name type="scientific">Teratosphaeria nubilosa</name>
    <dbReference type="NCBI Taxonomy" id="161662"/>
    <lineage>
        <taxon>Eukaryota</taxon>
        <taxon>Fungi</taxon>
        <taxon>Dikarya</taxon>
        <taxon>Ascomycota</taxon>
        <taxon>Pezizomycotina</taxon>
        <taxon>Dothideomycetes</taxon>
        <taxon>Dothideomycetidae</taxon>
        <taxon>Mycosphaerellales</taxon>
        <taxon>Teratosphaeriaceae</taxon>
        <taxon>Teratosphaeria</taxon>
    </lineage>
</organism>
<evidence type="ECO:0008006" key="3">
    <source>
        <dbReference type="Google" id="ProtNLM"/>
    </source>
</evidence>
<proteinExistence type="predicted"/>
<accession>A0A6G1LMR0</accession>